<feature type="compositionally biased region" description="Pro residues" evidence="1">
    <location>
        <begin position="11"/>
        <end position="26"/>
    </location>
</feature>
<feature type="compositionally biased region" description="Basic and acidic residues" evidence="1">
    <location>
        <begin position="131"/>
        <end position="142"/>
    </location>
</feature>
<evidence type="ECO:0000256" key="1">
    <source>
        <dbReference type="SAM" id="MobiDB-lite"/>
    </source>
</evidence>
<protein>
    <submittedName>
        <fullName evidence="2">Uncharacterized protein</fullName>
    </submittedName>
</protein>
<dbReference type="EMBL" id="JARAKH010000039">
    <property type="protein sequence ID" value="KAK8382302.1"/>
    <property type="molecule type" value="Genomic_DNA"/>
</dbReference>
<feature type="compositionally biased region" description="Low complexity" evidence="1">
    <location>
        <begin position="179"/>
        <end position="190"/>
    </location>
</feature>
<feature type="compositionally biased region" description="Basic and acidic residues" evidence="1">
    <location>
        <begin position="263"/>
        <end position="274"/>
    </location>
</feature>
<evidence type="ECO:0000313" key="2">
    <source>
        <dbReference type="EMBL" id="KAK8382302.1"/>
    </source>
</evidence>
<gene>
    <name evidence="2" type="ORF">O3P69_015322</name>
</gene>
<comment type="caution">
    <text evidence="2">The sequence shown here is derived from an EMBL/GenBank/DDBJ whole genome shotgun (WGS) entry which is preliminary data.</text>
</comment>
<reference evidence="2 3" key="1">
    <citation type="submission" date="2023-03" db="EMBL/GenBank/DDBJ databases">
        <title>High-quality genome of Scylla paramamosain provides insights in environmental adaptation.</title>
        <authorList>
            <person name="Zhang L."/>
        </authorList>
    </citation>
    <scope>NUCLEOTIDE SEQUENCE [LARGE SCALE GENOMIC DNA]</scope>
    <source>
        <strain evidence="2">LZ_2023a</strain>
        <tissue evidence="2">Muscle</tissue>
    </source>
</reference>
<accession>A0AAW0T512</accession>
<feature type="compositionally biased region" description="Low complexity" evidence="1">
    <location>
        <begin position="27"/>
        <end position="43"/>
    </location>
</feature>
<sequence>MPMGPMQVGVPPFPFPAAPGQQPQPQPTTSSATAGSATTTPAAGAGGSGSSTSSSNSNTTTSTTTTTTSTTSSSSSTTSSSSSSFTATTTNQPGASIPAPPLGMMPPFFPFIPFNIPPPRPPPNFSAMTEEEVRRMEGSERQHVEARVRVLRNIQTLLDAAVVQMNQYASVVASLDMATSDPSTTRTSPSNAEQTQPTQSGTEAAQTAAPMPPATTEPTPSTSGHKHTAPQAEGMAGSSKTSEKPQASSSPTQQVAEEDDQQEEIRRRRLERFS</sequence>
<feature type="compositionally biased region" description="Low complexity" evidence="1">
    <location>
        <begin position="50"/>
        <end position="90"/>
    </location>
</feature>
<organism evidence="2 3">
    <name type="scientific">Scylla paramamosain</name>
    <name type="common">Mud crab</name>
    <dbReference type="NCBI Taxonomy" id="85552"/>
    <lineage>
        <taxon>Eukaryota</taxon>
        <taxon>Metazoa</taxon>
        <taxon>Ecdysozoa</taxon>
        <taxon>Arthropoda</taxon>
        <taxon>Crustacea</taxon>
        <taxon>Multicrustacea</taxon>
        <taxon>Malacostraca</taxon>
        <taxon>Eumalacostraca</taxon>
        <taxon>Eucarida</taxon>
        <taxon>Decapoda</taxon>
        <taxon>Pleocyemata</taxon>
        <taxon>Brachyura</taxon>
        <taxon>Eubrachyura</taxon>
        <taxon>Portunoidea</taxon>
        <taxon>Portunidae</taxon>
        <taxon>Portuninae</taxon>
        <taxon>Scylla</taxon>
    </lineage>
</organism>
<feature type="compositionally biased region" description="Low complexity" evidence="1">
    <location>
        <begin position="1"/>
        <end position="10"/>
    </location>
</feature>
<feature type="compositionally biased region" description="Polar residues" evidence="1">
    <location>
        <begin position="191"/>
        <end position="201"/>
    </location>
</feature>
<keyword evidence="3" id="KW-1185">Reference proteome</keyword>
<dbReference type="AlphaFoldDB" id="A0AAW0T512"/>
<feature type="region of interest" description="Disordered" evidence="1">
    <location>
        <begin position="179"/>
        <end position="274"/>
    </location>
</feature>
<feature type="compositionally biased region" description="Polar residues" evidence="1">
    <location>
        <begin position="238"/>
        <end position="252"/>
    </location>
</feature>
<name>A0AAW0T512_SCYPA</name>
<feature type="region of interest" description="Disordered" evidence="1">
    <location>
        <begin position="1"/>
        <end position="101"/>
    </location>
</feature>
<proteinExistence type="predicted"/>
<evidence type="ECO:0000313" key="3">
    <source>
        <dbReference type="Proteomes" id="UP001487740"/>
    </source>
</evidence>
<feature type="region of interest" description="Disordered" evidence="1">
    <location>
        <begin position="120"/>
        <end position="142"/>
    </location>
</feature>
<dbReference type="Proteomes" id="UP001487740">
    <property type="component" value="Unassembled WGS sequence"/>
</dbReference>